<protein>
    <submittedName>
        <fullName evidence="1">Uncharacterized protein</fullName>
    </submittedName>
</protein>
<gene>
    <name evidence="1" type="ORF">MtrunA17_Chr6g0462211</name>
</gene>
<dbReference type="Proteomes" id="UP000265566">
    <property type="component" value="Chromosome 6"/>
</dbReference>
<dbReference type="Gramene" id="rna35210">
    <property type="protein sequence ID" value="RHN50868.1"/>
    <property type="gene ID" value="gene35210"/>
</dbReference>
<accession>A0A396HE28</accession>
<evidence type="ECO:0000313" key="1">
    <source>
        <dbReference type="EMBL" id="RHN50868.1"/>
    </source>
</evidence>
<evidence type="ECO:0000313" key="2">
    <source>
        <dbReference type="Proteomes" id="UP000265566"/>
    </source>
</evidence>
<reference evidence="2" key="1">
    <citation type="journal article" date="2018" name="Nat. Plants">
        <title>Whole-genome landscape of Medicago truncatula symbiotic genes.</title>
        <authorList>
            <person name="Pecrix Y."/>
            <person name="Staton S.E."/>
            <person name="Sallet E."/>
            <person name="Lelandais-Briere C."/>
            <person name="Moreau S."/>
            <person name="Carrere S."/>
            <person name="Blein T."/>
            <person name="Jardinaud M.F."/>
            <person name="Latrasse D."/>
            <person name="Zouine M."/>
            <person name="Zahm M."/>
            <person name="Kreplak J."/>
            <person name="Mayjonade B."/>
            <person name="Satge C."/>
            <person name="Perez M."/>
            <person name="Cauet S."/>
            <person name="Marande W."/>
            <person name="Chantry-Darmon C."/>
            <person name="Lopez-Roques C."/>
            <person name="Bouchez O."/>
            <person name="Berard A."/>
            <person name="Debelle F."/>
            <person name="Munos S."/>
            <person name="Bendahmane A."/>
            <person name="Berges H."/>
            <person name="Niebel A."/>
            <person name="Buitink J."/>
            <person name="Frugier F."/>
            <person name="Benhamed M."/>
            <person name="Crespi M."/>
            <person name="Gouzy J."/>
            <person name="Gamas P."/>
        </authorList>
    </citation>
    <scope>NUCLEOTIDE SEQUENCE [LARGE SCALE GENOMIC DNA]</scope>
    <source>
        <strain evidence="2">cv. Jemalong A17</strain>
    </source>
</reference>
<sequence length="151" mass="17089">MYNNKECSWTMLRGLHGDASVDWKMSIHKPHLVAKTLGDTSDEILDVAESSPVGGGGFLGTKPGIDLELLLAFFIGDEIKIKVKMLEITNKLPARSFDFDDLSANLVNAILDPNKLEDFRPKRDDLSFNLRLRTSLKNLRLFREGWVHYRG</sequence>
<dbReference type="EMBL" id="PSQE01000006">
    <property type="protein sequence ID" value="RHN50868.1"/>
    <property type="molecule type" value="Genomic_DNA"/>
</dbReference>
<dbReference type="AlphaFoldDB" id="A0A396HE28"/>
<proteinExistence type="predicted"/>
<organism evidence="1 2">
    <name type="scientific">Medicago truncatula</name>
    <name type="common">Barrel medic</name>
    <name type="synonym">Medicago tribuloides</name>
    <dbReference type="NCBI Taxonomy" id="3880"/>
    <lineage>
        <taxon>Eukaryota</taxon>
        <taxon>Viridiplantae</taxon>
        <taxon>Streptophyta</taxon>
        <taxon>Embryophyta</taxon>
        <taxon>Tracheophyta</taxon>
        <taxon>Spermatophyta</taxon>
        <taxon>Magnoliopsida</taxon>
        <taxon>eudicotyledons</taxon>
        <taxon>Gunneridae</taxon>
        <taxon>Pentapetalae</taxon>
        <taxon>rosids</taxon>
        <taxon>fabids</taxon>
        <taxon>Fabales</taxon>
        <taxon>Fabaceae</taxon>
        <taxon>Papilionoideae</taxon>
        <taxon>50 kb inversion clade</taxon>
        <taxon>NPAAA clade</taxon>
        <taxon>Hologalegina</taxon>
        <taxon>IRL clade</taxon>
        <taxon>Trifolieae</taxon>
        <taxon>Medicago</taxon>
    </lineage>
</organism>
<comment type="caution">
    <text evidence="1">The sequence shown here is derived from an EMBL/GenBank/DDBJ whole genome shotgun (WGS) entry which is preliminary data.</text>
</comment>
<name>A0A396HE28_MEDTR</name>